<keyword evidence="10" id="KW-1185">Reference proteome</keyword>
<evidence type="ECO:0000313" key="10">
    <source>
        <dbReference type="Proteomes" id="UP000245119"/>
    </source>
</evidence>
<evidence type="ECO:0000313" key="9">
    <source>
        <dbReference type="EMBL" id="PVD36703.1"/>
    </source>
</evidence>
<feature type="transmembrane region" description="Helical" evidence="7">
    <location>
        <begin position="403"/>
        <end position="422"/>
    </location>
</feature>
<evidence type="ECO:0000259" key="8">
    <source>
        <dbReference type="PROSITE" id="PS50850"/>
    </source>
</evidence>
<feature type="transmembrane region" description="Helical" evidence="7">
    <location>
        <begin position="462"/>
        <end position="485"/>
    </location>
</feature>
<feature type="transmembrane region" description="Helical" evidence="7">
    <location>
        <begin position="852"/>
        <end position="872"/>
    </location>
</feature>
<organism evidence="9 10">
    <name type="scientific">Pomacea canaliculata</name>
    <name type="common">Golden apple snail</name>
    <dbReference type="NCBI Taxonomy" id="400727"/>
    <lineage>
        <taxon>Eukaryota</taxon>
        <taxon>Metazoa</taxon>
        <taxon>Spiralia</taxon>
        <taxon>Lophotrochozoa</taxon>
        <taxon>Mollusca</taxon>
        <taxon>Gastropoda</taxon>
        <taxon>Caenogastropoda</taxon>
        <taxon>Architaenioglossa</taxon>
        <taxon>Ampullarioidea</taxon>
        <taxon>Ampullariidae</taxon>
        <taxon>Pomacea</taxon>
    </lineage>
</organism>
<keyword evidence="2" id="KW-0813">Transport</keyword>
<feature type="transmembrane region" description="Helical" evidence="7">
    <location>
        <begin position="197"/>
        <end position="216"/>
    </location>
</feature>
<dbReference type="InterPro" id="IPR020846">
    <property type="entry name" value="MFS_dom"/>
</dbReference>
<feature type="transmembrane region" description="Helical" evidence="7">
    <location>
        <begin position="237"/>
        <end position="259"/>
    </location>
</feature>
<feature type="transmembrane region" description="Helical" evidence="7">
    <location>
        <begin position="265"/>
        <end position="284"/>
    </location>
</feature>
<dbReference type="PANTHER" id="PTHR11662">
    <property type="entry name" value="SOLUTE CARRIER FAMILY 17"/>
    <property type="match status" value="1"/>
</dbReference>
<evidence type="ECO:0000256" key="3">
    <source>
        <dbReference type="ARBA" id="ARBA00022692"/>
    </source>
</evidence>
<feature type="transmembrane region" description="Helical" evidence="7">
    <location>
        <begin position="994"/>
        <end position="1014"/>
    </location>
</feature>
<comment type="caution">
    <text evidence="9">The sequence shown here is derived from an EMBL/GenBank/DDBJ whole genome shotgun (WGS) entry which is preliminary data.</text>
</comment>
<evidence type="ECO:0000256" key="4">
    <source>
        <dbReference type="ARBA" id="ARBA00022847"/>
    </source>
</evidence>
<dbReference type="OrthoDB" id="2985014at2759"/>
<feature type="transmembrane region" description="Helical" evidence="7">
    <location>
        <begin position="599"/>
        <end position="625"/>
    </location>
</feature>
<name>A0A2T7PTE5_POMCA</name>
<dbReference type="Pfam" id="PF07690">
    <property type="entry name" value="MFS_1"/>
    <property type="match status" value="2"/>
</dbReference>
<dbReference type="InterPro" id="IPR036259">
    <property type="entry name" value="MFS_trans_sf"/>
</dbReference>
<dbReference type="EMBL" id="PZQS01000002">
    <property type="protein sequence ID" value="PVD36703.1"/>
    <property type="molecule type" value="Genomic_DNA"/>
</dbReference>
<evidence type="ECO:0000256" key="6">
    <source>
        <dbReference type="ARBA" id="ARBA00023136"/>
    </source>
</evidence>
<feature type="transmembrane region" description="Helical" evidence="7">
    <location>
        <begin position="784"/>
        <end position="807"/>
    </location>
</feature>
<dbReference type="STRING" id="400727.A0A2T7PTE5"/>
<dbReference type="InterPro" id="IPR050382">
    <property type="entry name" value="MFS_Na/Anion_cotransporter"/>
</dbReference>
<keyword evidence="6 7" id="KW-0472">Membrane</keyword>
<feature type="transmembrane region" description="Helical" evidence="7">
    <location>
        <begin position="1088"/>
        <end position="1107"/>
    </location>
</feature>
<dbReference type="GO" id="GO:0006820">
    <property type="term" value="P:monoatomic anion transport"/>
    <property type="evidence" value="ECO:0007669"/>
    <property type="project" value="TreeGrafter"/>
</dbReference>
<proteinExistence type="predicted"/>
<comment type="subcellular location">
    <subcellularLocation>
        <location evidence="1">Membrane</location>
        <topology evidence="1">Multi-pass membrane protein</topology>
    </subcellularLocation>
</comment>
<feature type="transmembrane region" description="Helical" evidence="7">
    <location>
        <begin position="429"/>
        <end position="450"/>
    </location>
</feature>
<dbReference type="GO" id="GO:0016020">
    <property type="term" value="C:membrane"/>
    <property type="evidence" value="ECO:0007669"/>
    <property type="project" value="UniProtKB-SubCell"/>
</dbReference>
<dbReference type="InterPro" id="IPR011701">
    <property type="entry name" value="MFS"/>
</dbReference>
<feature type="domain" description="Major facilitator superfamily (MFS) profile" evidence="8">
    <location>
        <begin position="689"/>
        <end position="1111"/>
    </location>
</feature>
<evidence type="ECO:0000256" key="5">
    <source>
        <dbReference type="ARBA" id="ARBA00022989"/>
    </source>
</evidence>
<dbReference type="Gene3D" id="1.20.1250.20">
    <property type="entry name" value="MFS general substrate transporter like domains"/>
    <property type="match status" value="4"/>
</dbReference>
<protein>
    <recommendedName>
        <fullName evidence="8">Major facilitator superfamily (MFS) profile domain-containing protein</fullName>
    </recommendedName>
</protein>
<feature type="transmembrane region" description="Helical" evidence="7">
    <location>
        <begin position="1053"/>
        <end position="1076"/>
    </location>
</feature>
<keyword evidence="3 7" id="KW-0812">Transmembrane</keyword>
<dbReference type="PANTHER" id="PTHR11662:SF399">
    <property type="entry name" value="FI19708P1-RELATED"/>
    <property type="match status" value="1"/>
</dbReference>
<dbReference type="AlphaFoldDB" id="A0A2T7PTE5"/>
<dbReference type="CDD" id="cd17318">
    <property type="entry name" value="MFS_SLC17"/>
    <property type="match status" value="1"/>
</dbReference>
<dbReference type="FunFam" id="1.20.1250.20:FF:000532">
    <property type="entry name" value="SLC (SoLute Carrier) homolog"/>
    <property type="match status" value="1"/>
</dbReference>
<feature type="transmembrane region" description="Helical" evidence="7">
    <location>
        <begin position="172"/>
        <end position="191"/>
    </location>
</feature>
<keyword evidence="4" id="KW-0769">Symport</keyword>
<feature type="transmembrane region" description="Helical" evidence="7">
    <location>
        <begin position="22"/>
        <end position="42"/>
    </location>
</feature>
<evidence type="ECO:0000256" key="2">
    <source>
        <dbReference type="ARBA" id="ARBA00022448"/>
    </source>
</evidence>
<dbReference type="SUPFAM" id="SSF103473">
    <property type="entry name" value="MFS general substrate transporter"/>
    <property type="match status" value="2"/>
</dbReference>
<dbReference type="GO" id="GO:0015293">
    <property type="term" value="F:symporter activity"/>
    <property type="evidence" value="ECO:0007669"/>
    <property type="project" value="UniProtKB-KW"/>
</dbReference>
<keyword evidence="5 7" id="KW-1133">Transmembrane helix</keyword>
<dbReference type="FunFam" id="1.20.1250.20:FF:000003">
    <property type="entry name" value="Solute carrier family 17 member 3"/>
    <property type="match status" value="1"/>
</dbReference>
<reference evidence="9 10" key="1">
    <citation type="submission" date="2018-04" db="EMBL/GenBank/DDBJ databases">
        <title>The genome of golden apple snail Pomacea canaliculata provides insight into stress tolerance and invasive adaptation.</title>
        <authorList>
            <person name="Liu C."/>
            <person name="Liu B."/>
            <person name="Ren Y."/>
            <person name="Zhang Y."/>
            <person name="Wang H."/>
            <person name="Li S."/>
            <person name="Jiang F."/>
            <person name="Yin L."/>
            <person name="Zhang G."/>
            <person name="Qian W."/>
            <person name="Fan W."/>
        </authorList>
    </citation>
    <scope>NUCLEOTIDE SEQUENCE [LARGE SCALE GENOMIC DNA]</scope>
    <source>
        <strain evidence="9">SZHN2017</strain>
        <tissue evidence="9">Muscle</tissue>
    </source>
</reference>
<evidence type="ECO:0000256" key="1">
    <source>
        <dbReference type="ARBA" id="ARBA00004141"/>
    </source>
</evidence>
<dbReference type="Proteomes" id="UP000245119">
    <property type="component" value="Linkage Group LG2"/>
</dbReference>
<evidence type="ECO:0000256" key="7">
    <source>
        <dbReference type="SAM" id="Phobius"/>
    </source>
</evidence>
<dbReference type="PROSITE" id="PS50850">
    <property type="entry name" value="MFS"/>
    <property type="match status" value="2"/>
</dbReference>
<gene>
    <name evidence="9" type="ORF">C0Q70_03689</name>
</gene>
<feature type="transmembrane region" description="Helical" evidence="7">
    <location>
        <begin position="759"/>
        <end position="778"/>
    </location>
</feature>
<feature type="transmembrane region" description="Helical" evidence="7">
    <location>
        <begin position="497"/>
        <end position="515"/>
    </location>
</feature>
<sequence length="1148" mass="124722">MAIAVSSAADPPKPPALCSQRWNLSILSFFSLFFLYVVRVNLSVAIICMVRAPDANGTSGLSINGSEQPPFSTGAVIVTQSLTSPATDYVMSAGKMTEDGRGRDTSQDILVTADDEENCVLRTGDGAASMYDGEFDWDKGTQSRLLSMYFYGYIFTQIPGGWLAGRYGGRRVLGICQAVCALSTLAVPLAARANVYIIYFLRFILGLAAGVTIPCLHSMMGRWAPTLERSKLVAFSFAGKAIGNVLTFPLSAVLCVYGFDNGWASIFYLSGAGNLLLVMVWFAVTADTPAKHKRISEAEKNYILNSIQETPETKLPTPWLSILKSGPIWGCIAAHMLNNYTNYTLLTSLPMFMKEVLKFDINKNGGLSAIPYLCQAVSSVVVGQVADRLRERGVLSTKNIRKLFQILSFVGSAVCTASAGFMTCTQRPLAVMMLCMCTFFLGLNRAGYTVNHIDLAPRHAGVLYGITNTVATVPGMIAPVIAGALTPNRTAEEWRHVFFVCSAMAILGAILYGLLADGELQTWAAPPAAELVIGKNKTGDDKQNLHHVPAASREADVSAGGVTLDNNQVVYPERLSVRILLTIEKHDCAPALCSQRWNLSILCFFGFLVVYVVRVNLSVAIICMVRTPRLNVTSGQAGQRISDDHGIDYGHSTAFPDVTSDSPFTSQDEVSDSDCSLESTRTTRTEVSSSLANLTGIKGRKHDFCLCISTVEVLVKKELIYTLAVKKQVHCVSPALCLRYIFTQIPGGWLAGRYGGQRVWGVCQAICALCTLATFLAARANVYLVYALRFLLGIAAGVSFPCVHSMMGRWAPKLERSKLTLFCSEGLSVGNVLTFSLSALLCVYGFDNGWGSIFYLAGRIGNLVWVVVWFVVTADTPAKHKRISEVERSYILNSIGETPEDKVQLLATPWRAMFTSGPVWACISAHMLHNYTNYTLLTSLPAFMKEVLKFDIKQNGGLSSLPYLCQALMSVLSGQVADRLRERGVLSTKNTRKLFILTAFVGSAVCIVSAGYMTCDQRPLAVFLLCLCLTFVGLNRAGYAVNHIDLAPRHAGVLYGITNSAGTIPGMIAPLVVGALTPNRTAEEWRHVFFLCFAMAILGAILFAVFADGELQSWAAPPAAVEVIEYIKEKDVRSEDPELDASKATEKS</sequence>
<feature type="transmembrane region" description="Helical" evidence="7">
    <location>
        <begin position="819"/>
        <end position="846"/>
    </location>
</feature>
<accession>A0A2T7PTE5</accession>
<feature type="transmembrane region" description="Helical" evidence="7">
    <location>
        <begin position="1020"/>
        <end position="1041"/>
    </location>
</feature>
<feature type="domain" description="Major facilitator superfamily (MFS) profile" evidence="8">
    <location>
        <begin position="74"/>
        <end position="520"/>
    </location>
</feature>